<protein>
    <submittedName>
        <fullName evidence="2">LuxR family transcriptional regulator</fullName>
    </submittedName>
</protein>
<dbReference type="SUPFAM" id="SSF46785">
    <property type="entry name" value="Winged helix' DNA-binding domain"/>
    <property type="match status" value="1"/>
</dbReference>
<dbReference type="SUPFAM" id="SSF46894">
    <property type="entry name" value="C-terminal effector domain of the bipartite response regulators"/>
    <property type="match status" value="1"/>
</dbReference>
<name>A0ABZ1LNB0_9ACTN</name>
<proteinExistence type="predicted"/>
<dbReference type="InterPro" id="IPR016032">
    <property type="entry name" value="Sig_transdc_resp-reg_C-effctor"/>
</dbReference>
<geneLocation type="plasmid" evidence="2 3">
    <name>unnamed2</name>
</geneLocation>
<dbReference type="RefSeq" id="WP_327167011.1">
    <property type="nucleotide sequence ID" value="NZ_CP108063.1"/>
</dbReference>
<evidence type="ECO:0000313" key="3">
    <source>
        <dbReference type="Proteomes" id="UP001622594"/>
    </source>
</evidence>
<gene>
    <name evidence="2" type="ORF">OG814_42910</name>
</gene>
<sequence length="326" mass="34499">MLEVLGLDPHAEAVYRLMLAHPAWGVDRLAAALDTDRHAVTRALDTLADLALLRSATADDAPGQGRLTPPRAGLGALLERRQSELARTQLEIDATRAAVADLLTDYTALGRAPLPDGGTERFAGAEAVRRTQADLAARATDEFLALVPAPAADTGTDDPWRLDLPLLRETATRGVRVRILATEPTEGLRRLAVAGAEVRVLPSLPVRLSLADGSDAALPLDPAAPRDGVVLLSEPGALAGLRALFQQLWDAAEPLPGTPAPGATGCTPQERALLRHLADGLTDEAAARRLGISLRSERRLISQLSEQFGARSRFQLGLEAARSGLV</sequence>
<evidence type="ECO:0000313" key="2">
    <source>
        <dbReference type="EMBL" id="WTR76018.1"/>
    </source>
</evidence>
<feature type="domain" description="HTH luxR-type" evidence="1">
    <location>
        <begin position="263"/>
        <end position="320"/>
    </location>
</feature>
<dbReference type="CDD" id="cd06170">
    <property type="entry name" value="LuxR_C_like"/>
    <property type="match status" value="1"/>
</dbReference>
<dbReference type="PANTHER" id="PTHR34293:SF1">
    <property type="entry name" value="HTH-TYPE TRANSCRIPTIONAL REGULATOR TRMBL2"/>
    <property type="match status" value="1"/>
</dbReference>
<dbReference type="InterPro" id="IPR000792">
    <property type="entry name" value="Tscrpt_reg_LuxR_C"/>
</dbReference>
<dbReference type="Proteomes" id="UP001622594">
    <property type="component" value="Plasmid unnamed2"/>
</dbReference>
<organism evidence="2 3">
    <name type="scientific">Streptomyces zaomyceticus</name>
    <dbReference type="NCBI Taxonomy" id="68286"/>
    <lineage>
        <taxon>Bacteria</taxon>
        <taxon>Bacillati</taxon>
        <taxon>Actinomycetota</taxon>
        <taxon>Actinomycetes</taxon>
        <taxon>Kitasatosporales</taxon>
        <taxon>Streptomycetaceae</taxon>
        <taxon>Streptomyces</taxon>
    </lineage>
</organism>
<accession>A0ABZ1LNB0</accession>
<reference evidence="2 3" key="1">
    <citation type="submission" date="2022-10" db="EMBL/GenBank/DDBJ databases">
        <title>The complete genomes of actinobacterial strains from the NBC collection.</title>
        <authorList>
            <person name="Joergensen T.S."/>
            <person name="Alvarez Arevalo M."/>
            <person name="Sterndorff E.B."/>
            <person name="Faurdal D."/>
            <person name="Vuksanovic O."/>
            <person name="Mourched A.-S."/>
            <person name="Charusanti P."/>
            <person name="Shaw S."/>
            <person name="Blin K."/>
            <person name="Weber T."/>
        </authorList>
    </citation>
    <scope>NUCLEOTIDE SEQUENCE [LARGE SCALE GENOMIC DNA]</scope>
    <source>
        <strain evidence="2 3">NBC_00123</strain>
        <plasmid evidence="2 3">unnamed2</plasmid>
    </source>
</reference>
<dbReference type="InterPro" id="IPR036388">
    <property type="entry name" value="WH-like_DNA-bd_sf"/>
</dbReference>
<dbReference type="EMBL" id="CP108190">
    <property type="protein sequence ID" value="WTR76018.1"/>
    <property type="molecule type" value="Genomic_DNA"/>
</dbReference>
<keyword evidence="3" id="KW-1185">Reference proteome</keyword>
<evidence type="ECO:0000259" key="1">
    <source>
        <dbReference type="SMART" id="SM00421"/>
    </source>
</evidence>
<dbReference type="InterPro" id="IPR051797">
    <property type="entry name" value="TrmB-like"/>
</dbReference>
<dbReference type="Gene3D" id="1.10.10.10">
    <property type="entry name" value="Winged helix-like DNA-binding domain superfamily/Winged helix DNA-binding domain"/>
    <property type="match status" value="1"/>
</dbReference>
<dbReference type="SMART" id="SM00421">
    <property type="entry name" value="HTH_LUXR"/>
    <property type="match status" value="1"/>
</dbReference>
<dbReference type="InterPro" id="IPR036390">
    <property type="entry name" value="WH_DNA-bd_sf"/>
</dbReference>
<dbReference type="PANTHER" id="PTHR34293">
    <property type="entry name" value="HTH-TYPE TRANSCRIPTIONAL REGULATOR TRMBL2"/>
    <property type="match status" value="1"/>
</dbReference>
<keyword evidence="2" id="KW-0614">Plasmid</keyword>